<dbReference type="Gene3D" id="1.10.533.10">
    <property type="entry name" value="Death Domain, Fas"/>
    <property type="match status" value="1"/>
</dbReference>
<comment type="caution">
    <text evidence="3">The sequence shown here is derived from an EMBL/GenBank/DDBJ whole genome shotgun (WGS) entry which is preliminary data.</text>
</comment>
<accession>A0AAD6ATZ4</accession>
<dbReference type="InterPro" id="IPR004020">
    <property type="entry name" value="DAPIN"/>
</dbReference>
<dbReference type="Pfam" id="PF02758">
    <property type="entry name" value="PYRIN"/>
    <property type="match status" value="1"/>
</dbReference>
<dbReference type="InterPro" id="IPR011029">
    <property type="entry name" value="DEATH-like_dom_sf"/>
</dbReference>
<dbReference type="SUPFAM" id="SSF47986">
    <property type="entry name" value="DEATH domain"/>
    <property type="match status" value="1"/>
</dbReference>
<evidence type="ECO:0000313" key="4">
    <source>
        <dbReference type="Proteomes" id="UP001219934"/>
    </source>
</evidence>
<gene>
    <name evidence="3" type="ORF">JOQ06_025029</name>
</gene>
<feature type="domain" description="Pyrin" evidence="2">
    <location>
        <begin position="14"/>
        <end position="107"/>
    </location>
</feature>
<organism evidence="3 4">
    <name type="scientific">Pogonophryne albipinna</name>
    <dbReference type="NCBI Taxonomy" id="1090488"/>
    <lineage>
        <taxon>Eukaryota</taxon>
        <taxon>Metazoa</taxon>
        <taxon>Chordata</taxon>
        <taxon>Craniata</taxon>
        <taxon>Vertebrata</taxon>
        <taxon>Euteleostomi</taxon>
        <taxon>Actinopterygii</taxon>
        <taxon>Neopterygii</taxon>
        <taxon>Teleostei</taxon>
        <taxon>Neoteleostei</taxon>
        <taxon>Acanthomorphata</taxon>
        <taxon>Eupercaria</taxon>
        <taxon>Perciformes</taxon>
        <taxon>Notothenioidei</taxon>
        <taxon>Pogonophryne</taxon>
    </lineage>
</organism>
<name>A0AAD6ATZ4_9TELE</name>
<dbReference type="EMBL" id="JAPTMU010000015">
    <property type="protein sequence ID" value="KAJ4930721.1"/>
    <property type="molecule type" value="Genomic_DNA"/>
</dbReference>
<sequence>MEEEEPLPSLIQSVETTVSVIELLLETLKDLSDQDLHSFKRVLSQILADKGYLDISPSWLMTRDRQDMVFSLVQYHSQHRLLEMIPEAFEKMNRTDLVQRLSQSSSGPKKKHSEAQRPAVIQKVATMAAVKHLLFEL</sequence>
<dbReference type="AlphaFoldDB" id="A0AAD6ATZ4"/>
<evidence type="ECO:0000259" key="2">
    <source>
        <dbReference type="PROSITE" id="PS50824"/>
    </source>
</evidence>
<evidence type="ECO:0000256" key="1">
    <source>
        <dbReference type="SAM" id="MobiDB-lite"/>
    </source>
</evidence>
<evidence type="ECO:0000313" key="3">
    <source>
        <dbReference type="EMBL" id="KAJ4930721.1"/>
    </source>
</evidence>
<dbReference type="Proteomes" id="UP001219934">
    <property type="component" value="Unassembled WGS sequence"/>
</dbReference>
<dbReference type="PROSITE" id="PS50824">
    <property type="entry name" value="DAPIN"/>
    <property type="match status" value="1"/>
</dbReference>
<proteinExistence type="predicted"/>
<protein>
    <recommendedName>
        <fullName evidence="2">Pyrin domain-containing protein</fullName>
    </recommendedName>
</protein>
<reference evidence="3" key="1">
    <citation type="submission" date="2022-11" db="EMBL/GenBank/DDBJ databases">
        <title>Chromosome-level genome of Pogonophryne albipinna.</title>
        <authorList>
            <person name="Jo E."/>
        </authorList>
    </citation>
    <scope>NUCLEOTIDE SEQUENCE</scope>
    <source>
        <strain evidence="3">SGF0006</strain>
        <tissue evidence="3">Muscle</tissue>
    </source>
</reference>
<keyword evidence="4" id="KW-1185">Reference proteome</keyword>
<dbReference type="SMART" id="SM01289">
    <property type="entry name" value="PYRIN"/>
    <property type="match status" value="1"/>
</dbReference>
<feature type="region of interest" description="Disordered" evidence="1">
    <location>
        <begin position="99"/>
        <end position="118"/>
    </location>
</feature>